<name>A0A7E4VGX2_PANRE</name>
<dbReference type="AlphaFoldDB" id="A0A7E4VGX2"/>
<reference evidence="3" key="2">
    <citation type="submission" date="2020-10" db="UniProtKB">
        <authorList>
            <consortium name="WormBaseParasite"/>
        </authorList>
    </citation>
    <scope>IDENTIFICATION</scope>
</reference>
<evidence type="ECO:0000313" key="2">
    <source>
        <dbReference type="Proteomes" id="UP000492821"/>
    </source>
</evidence>
<dbReference type="WBParaSite" id="Pan_g20693.t1">
    <property type="protein sequence ID" value="Pan_g20693.t1"/>
    <property type="gene ID" value="Pan_g20693"/>
</dbReference>
<proteinExistence type="predicted"/>
<accession>A0A7E4VGX2</accession>
<reference evidence="2" key="1">
    <citation type="journal article" date="2013" name="Genetics">
        <title>The draft genome and transcriptome of Panagrellus redivivus are shaped by the harsh demands of a free-living lifestyle.</title>
        <authorList>
            <person name="Srinivasan J."/>
            <person name="Dillman A.R."/>
            <person name="Macchietto M.G."/>
            <person name="Heikkinen L."/>
            <person name="Lakso M."/>
            <person name="Fracchia K.M."/>
            <person name="Antoshechkin I."/>
            <person name="Mortazavi A."/>
            <person name="Wong G."/>
            <person name="Sternberg P.W."/>
        </authorList>
    </citation>
    <scope>NUCLEOTIDE SEQUENCE [LARGE SCALE GENOMIC DNA]</scope>
    <source>
        <strain evidence="2">MT8872</strain>
    </source>
</reference>
<sequence>MATRLSIQLSPQASAALAEFIQPHGEVNGAEIHQNGGRMPRVSIQLSPQALAGIIQPHQLPSVITEGEVDCSTSTTRLPTRMSIQLPPQASAALAEMMAPHALPEHPPPYHRMSRMSIHTERKSRK</sequence>
<protein>
    <submittedName>
        <fullName evidence="3">Type II toxin-antitoxin system Phd/YefM family antitoxin</fullName>
    </submittedName>
</protein>
<organism evidence="2 3">
    <name type="scientific">Panagrellus redivivus</name>
    <name type="common">Microworm</name>
    <dbReference type="NCBI Taxonomy" id="6233"/>
    <lineage>
        <taxon>Eukaryota</taxon>
        <taxon>Metazoa</taxon>
        <taxon>Ecdysozoa</taxon>
        <taxon>Nematoda</taxon>
        <taxon>Chromadorea</taxon>
        <taxon>Rhabditida</taxon>
        <taxon>Tylenchina</taxon>
        <taxon>Panagrolaimomorpha</taxon>
        <taxon>Panagrolaimoidea</taxon>
        <taxon>Panagrolaimidae</taxon>
        <taxon>Panagrellus</taxon>
    </lineage>
</organism>
<keyword evidence="2" id="KW-1185">Reference proteome</keyword>
<feature type="region of interest" description="Disordered" evidence="1">
    <location>
        <begin position="102"/>
        <end position="126"/>
    </location>
</feature>
<evidence type="ECO:0000256" key="1">
    <source>
        <dbReference type="SAM" id="MobiDB-lite"/>
    </source>
</evidence>
<evidence type="ECO:0000313" key="3">
    <source>
        <dbReference type="WBParaSite" id="Pan_g20693.t1"/>
    </source>
</evidence>
<dbReference type="Proteomes" id="UP000492821">
    <property type="component" value="Unassembled WGS sequence"/>
</dbReference>